<evidence type="ECO:0000256" key="10">
    <source>
        <dbReference type="PROSITE-ProRule" id="PRU00284"/>
    </source>
</evidence>
<dbReference type="InterPro" id="IPR051310">
    <property type="entry name" value="MCP_chemotaxis"/>
</dbReference>
<organism evidence="14 15">
    <name type="scientific">Comamonas antarctica</name>
    <dbReference type="NCBI Taxonomy" id="2743470"/>
    <lineage>
        <taxon>Bacteria</taxon>
        <taxon>Pseudomonadati</taxon>
        <taxon>Pseudomonadota</taxon>
        <taxon>Betaproteobacteria</taxon>
        <taxon>Burkholderiales</taxon>
        <taxon>Comamonadaceae</taxon>
        <taxon>Comamonas</taxon>
    </lineage>
</organism>
<dbReference type="SMART" id="SM00283">
    <property type="entry name" value="MA"/>
    <property type="match status" value="1"/>
</dbReference>
<evidence type="ECO:0000259" key="12">
    <source>
        <dbReference type="PROSITE" id="PS50111"/>
    </source>
</evidence>
<feature type="domain" description="PAS" evidence="13">
    <location>
        <begin position="25"/>
        <end position="76"/>
    </location>
</feature>
<dbReference type="InterPro" id="IPR035965">
    <property type="entry name" value="PAS-like_dom_sf"/>
</dbReference>
<evidence type="ECO:0000256" key="9">
    <source>
        <dbReference type="ARBA" id="ARBA00029447"/>
    </source>
</evidence>
<dbReference type="Pfam" id="PF08447">
    <property type="entry name" value="PAS_3"/>
    <property type="match status" value="1"/>
</dbReference>
<sequence>MRVNLPVTHNNHDFSAGELLVSTTNTKGEITHCNAAFARVSGYSYDELMGQPHNLVRHPDMPEAAFKDMWRTIAHGYPWTGLVKNRRKNGDHYWVHANVTPIMENGKPRGYMSVRRKPDAAAVREAEALYARMRTEEAAGQATLRLRGGEVRALGWRGLPNRWHDVGLTARMALMLLVVSLLVLLPDLLGWTGAPAWGTRLLVLALGAAWVLWRFHSRCAAGLEAAQQFAADLAGCNLMTQPDLRHAQETGATGTLLRRMQQVQINLRAVLGDLLHDARGFVQTAQEMAQGSANLATRTESQAGHLQQTAATLEQLTGTVNQTATTAQHMAGASEQSTEVASRSGAAIQEVGAAMERIRASSTRMREIIGVIESIAFQTNLLALNAAVEAARAGEQGRGFAVVAGEVRALAQRSAASAKEIGTLINSTVDGINDGNARMSQAGDTIAGMVAAVDRVGGLVQEISIATREQSQGIAQVNVAVVQLDAATQQNAAMAEQSAAAAASLGGRAQMLRRSVDVFKLD</sequence>
<dbReference type="NCBIfam" id="TIGR00229">
    <property type="entry name" value="sensory_box"/>
    <property type="match status" value="1"/>
</dbReference>
<evidence type="ECO:0000256" key="4">
    <source>
        <dbReference type="ARBA" id="ARBA00022500"/>
    </source>
</evidence>
<dbReference type="SUPFAM" id="SSF55785">
    <property type="entry name" value="PYP-like sensor domain (PAS domain)"/>
    <property type="match status" value="1"/>
</dbReference>
<protein>
    <submittedName>
        <fullName evidence="14">PAS domain-containing protein</fullName>
    </submittedName>
</protein>
<dbReference type="Pfam" id="PF00015">
    <property type="entry name" value="MCPsignal"/>
    <property type="match status" value="1"/>
</dbReference>
<dbReference type="Proteomes" id="UP000509579">
    <property type="component" value="Chromosome"/>
</dbReference>
<dbReference type="RefSeq" id="WP_175504867.1">
    <property type="nucleotide sequence ID" value="NZ_CP054840.1"/>
</dbReference>
<dbReference type="InterPro" id="IPR004089">
    <property type="entry name" value="MCPsignal_dom"/>
</dbReference>
<keyword evidence="10" id="KW-0807">Transducer</keyword>
<name>A0A6N1X860_9BURK</name>
<dbReference type="SMART" id="SM00086">
    <property type="entry name" value="PAC"/>
    <property type="match status" value="1"/>
</dbReference>
<keyword evidence="2" id="KW-1003">Cell membrane</keyword>
<dbReference type="PANTHER" id="PTHR43531">
    <property type="entry name" value="PROTEIN ICFG"/>
    <property type="match status" value="1"/>
</dbReference>
<proteinExistence type="inferred from homology"/>
<dbReference type="GO" id="GO:0004888">
    <property type="term" value="F:transmembrane signaling receptor activity"/>
    <property type="evidence" value="ECO:0007669"/>
    <property type="project" value="TreeGrafter"/>
</dbReference>
<evidence type="ECO:0000256" key="7">
    <source>
        <dbReference type="ARBA" id="ARBA00022989"/>
    </source>
</evidence>
<evidence type="ECO:0000256" key="3">
    <source>
        <dbReference type="ARBA" id="ARBA00022481"/>
    </source>
</evidence>
<keyword evidence="15" id="KW-1185">Reference proteome</keyword>
<keyword evidence="6 11" id="KW-0812">Transmembrane</keyword>
<dbReference type="InterPro" id="IPR001610">
    <property type="entry name" value="PAC"/>
</dbReference>
<accession>A0A6N1X860</accession>
<dbReference type="FunFam" id="1.10.287.950:FF:000001">
    <property type="entry name" value="Methyl-accepting chemotaxis sensory transducer"/>
    <property type="match status" value="1"/>
</dbReference>
<evidence type="ECO:0000313" key="14">
    <source>
        <dbReference type="EMBL" id="QKV54065.1"/>
    </source>
</evidence>
<dbReference type="GO" id="GO:0005886">
    <property type="term" value="C:plasma membrane"/>
    <property type="evidence" value="ECO:0007669"/>
    <property type="project" value="UniProtKB-SubCell"/>
</dbReference>
<reference evidence="14 15" key="1">
    <citation type="submission" date="2020-06" db="EMBL/GenBank/DDBJ databases">
        <title>Acidovorax antarctica sp. nov., isolated from Corinth ice sheet soil, Antarctic Fields Peninsula.</title>
        <authorList>
            <person name="Xu Q."/>
            <person name="Peng F."/>
        </authorList>
    </citation>
    <scope>NUCLEOTIDE SEQUENCE [LARGE SCALE GENOMIC DNA]</scope>
    <source>
        <strain evidence="14 15">16-35-5</strain>
    </source>
</reference>
<feature type="domain" description="Methyl-accepting transducer" evidence="12">
    <location>
        <begin position="277"/>
        <end position="506"/>
    </location>
</feature>
<dbReference type="AlphaFoldDB" id="A0A6N1X860"/>
<comment type="similarity">
    <text evidence="9">Belongs to the methyl-accepting chemotaxis (MCP) protein family.</text>
</comment>
<dbReference type="PROSITE" id="PS50112">
    <property type="entry name" value="PAS"/>
    <property type="match status" value="1"/>
</dbReference>
<evidence type="ECO:0000256" key="2">
    <source>
        <dbReference type="ARBA" id="ARBA00022475"/>
    </source>
</evidence>
<dbReference type="PANTHER" id="PTHR43531:SF7">
    <property type="entry name" value="AEROTAXIS RECEPTOR"/>
    <property type="match status" value="1"/>
</dbReference>
<dbReference type="CDD" id="cd00130">
    <property type="entry name" value="PAS"/>
    <property type="match status" value="1"/>
</dbReference>
<keyword evidence="5" id="KW-0997">Cell inner membrane</keyword>
<dbReference type="InterPro" id="IPR000014">
    <property type="entry name" value="PAS"/>
</dbReference>
<dbReference type="GO" id="GO:0052131">
    <property type="term" value="P:positive aerotaxis"/>
    <property type="evidence" value="ECO:0007669"/>
    <property type="project" value="UniProtKB-ARBA"/>
</dbReference>
<dbReference type="Gene3D" id="1.10.287.950">
    <property type="entry name" value="Methyl-accepting chemotaxis protein"/>
    <property type="match status" value="1"/>
</dbReference>
<evidence type="ECO:0000256" key="11">
    <source>
        <dbReference type="SAM" id="Phobius"/>
    </source>
</evidence>
<dbReference type="KEGG" id="aant:HUK68_14790"/>
<dbReference type="InterPro" id="IPR013655">
    <property type="entry name" value="PAS_fold_3"/>
</dbReference>
<evidence type="ECO:0000256" key="6">
    <source>
        <dbReference type="ARBA" id="ARBA00022692"/>
    </source>
</evidence>
<evidence type="ECO:0000259" key="13">
    <source>
        <dbReference type="PROSITE" id="PS50112"/>
    </source>
</evidence>
<comment type="subcellular location">
    <subcellularLocation>
        <location evidence="1">Cell inner membrane</location>
        <topology evidence="1">Multi-pass membrane protein</topology>
    </subcellularLocation>
</comment>
<evidence type="ECO:0000313" key="15">
    <source>
        <dbReference type="Proteomes" id="UP000509579"/>
    </source>
</evidence>
<keyword evidence="4" id="KW-0145">Chemotaxis</keyword>
<keyword evidence="3" id="KW-0488">Methylation</keyword>
<feature type="transmembrane region" description="Helical" evidence="11">
    <location>
        <begin position="166"/>
        <end position="185"/>
    </location>
</feature>
<dbReference type="CDD" id="cd11386">
    <property type="entry name" value="MCP_signal"/>
    <property type="match status" value="1"/>
</dbReference>
<dbReference type="EMBL" id="CP054840">
    <property type="protein sequence ID" value="QKV54065.1"/>
    <property type="molecule type" value="Genomic_DNA"/>
</dbReference>
<evidence type="ECO:0000256" key="8">
    <source>
        <dbReference type="ARBA" id="ARBA00023136"/>
    </source>
</evidence>
<gene>
    <name evidence="14" type="ORF">HUK68_14790</name>
</gene>
<dbReference type="PROSITE" id="PS50111">
    <property type="entry name" value="CHEMOTAXIS_TRANSDUC_2"/>
    <property type="match status" value="1"/>
</dbReference>
<evidence type="ECO:0000256" key="5">
    <source>
        <dbReference type="ARBA" id="ARBA00022519"/>
    </source>
</evidence>
<dbReference type="Gene3D" id="3.30.450.20">
    <property type="entry name" value="PAS domain"/>
    <property type="match status" value="1"/>
</dbReference>
<keyword evidence="7 11" id="KW-1133">Transmembrane helix</keyword>
<evidence type="ECO:0000256" key="1">
    <source>
        <dbReference type="ARBA" id="ARBA00004429"/>
    </source>
</evidence>
<dbReference type="SUPFAM" id="SSF58104">
    <property type="entry name" value="Methyl-accepting chemotaxis protein (MCP) signaling domain"/>
    <property type="match status" value="1"/>
</dbReference>
<dbReference type="FunFam" id="3.30.450.20:FF:000046">
    <property type="entry name" value="Aerotaxis sensor receptor"/>
    <property type="match status" value="1"/>
</dbReference>
<dbReference type="GO" id="GO:0007165">
    <property type="term" value="P:signal transduction"/>
    <property type="evidence" value="ECO:0007669"/>
    <property type="project" value="UniProtKB-KW"/>
</dbReference>
<keyword evidence="8 11" id="KW-0472">Membrane</keyword>